<dbReference type="EMBL" id="EF101928">
    <property type="protein sequence ID" value="ABT16171.1"/>
    <property type="molecule type" value="Genomic_DNA"/>
</dbReference>
<evidence type="ECO:0000256" key="1">
    <source>
        <dbReference type="SAM" id="MobiDB-lite"/>
    </source>
</evidence>
<organism evidence="2 3">
    <name type="scientific">Chlorovirus heliozoae</name>
    <dbReference type="NCBI Taxonomy" id="322019"/>
    <lineage>
        <taxon>Viruses</taxon>
        <taxon>Varidnaviria</taxon>
        <taxon>Bamfordvirae</taxon>
        <taxon>Nucleocytoviricota</taxon>
        <taxon>Megaviricetes</taxon>
        <taxon>Algavirales</taxon>
        <taxon>Phycodnaviridae</taxon>
        <taxon>Chlorovirus</taxon>
    </lineage>
</organism>
<name>A7K7Z7_9PHYC</name>
<proteinExistence type="predicted"/>
<feature type="region of interest" description="Disordered" evidence="1">
    <location>
        <begin position="21"/>
        <end position="59"/>
    </location>
</feature>
<evidence type="ECO:0000313" key="3">
    <source>
        <dbReference type="Proteomes" id="UP000202420"/>
    </source>
</evidence>
<gene>
    <name evidence="2" type="primary">z037L</name>
    <name evidence="2" type="ORF">ATCV1_z037L</name>
</gene>
<sequence length="120" mass="12792">MRASTASNTPCSLMLLLRTRPSVTSSSRLSRRSLPWERRQRGPRNTFRATAPSQSASSPGCAWRVFCSPGRSAPFSGCATGGSCPVWVCPTSSSAATRASTSSLESSCIRSSRTSCPLTW</sequence>
<dbReference type="GeneID" id="5470735"/>
<keyword evidence="3" id="KW-1185">Reference proteome</keyword>
<evidence type="ECO:0000313" key="2">
    <source>
        <dbReference type="EMBL" id="ABT16171.1"/>
    </source>
</evidence>
<dbReference type="KEGG" id="vg:5470735"/>
<dbReference type="Proteomes" id="UP000202420">
    <property type="component" value="Segment"/>
</dbReference>
<reference evidence="2 3" key="1">
    <citation type="submission" date="2006-09" db="EMBL/GenBank/DDBJ databases">
        <title>Sequence and annotation of the 288-kb ATCV-1 virus that infects an endosymbiotic Chlorella strain of the heliozoon Acanthocystis turfacea.</title>
        <authorList>
            <person name="Fitzgerald L.A."/>
            <person name="Graves M.V."/>
            <person name="Li X."/>
            <person name="Pfitzner A.J.P."/>
            <person name="Hartigan J."/>
            <person name="Van Etten J.L."/>
        </authorList>
    </citation>
    <scope>NUCLEOTIDE SEQUENCE [LARGE SCALE GENOMIC DNA]</scope>
    <source>
        <strain evidence="2 3">ATCV-1</strain>
    </source>
</reference>
<protein>
    <submittedName>
        <fullName evidence="2">Uncharacterized protein z037L</fullName>
    </submittedName>
</protein>
<dbReference type="RefSeq" id="YP_001426518.1">
    <property type="nucleotide sequence ID" value="NC_008724.1"/>
</dbReference>
<feature type="compositionally biased region" description="Polar residues" evidence="1">
    <location>
        <begin position="47"/>
        <end position="58"/>
    </location>
</feature>
<accession>A7K7Z7</accession>